<dbReference type="STRING" id="996801.BW723_00310"/>
<dbReference type="Pfam" id="PF18962">
    <property type="entry name" value="Por_Secre_tail"/>
    <property type="match status" value="1"/>
</dbReference>
<keyword evidence="5" id="KW-1185">Reference proteome</keyword>
<keyword evidence="1 2" id="KW-0732">Signal</keyword>
<dbReference type="KEGG" id="prn:BW723_00310"/>
<dbReference type="Proteomes" id="UP000092612">
    <property type="component" value="Unassembled WGS sequence"/>
</dbReference>
<feature type="signal peptide" evidence="2">
    <location>
        <begin position="1"/>
        <end position="21"/>
    </location>
</feature>
<dbReference type="SUPFAM" id="SSF49899">
    <property type="entry name" value="Concanavalin A-like lectins/glucanases"/>
    <property type="match status" value="1"/>
</dbReference>
<dbReference type="GO" id="GO:0004553">
    <property type="term" value="F:hydrolase activity, hydrolyzing O-glycosyl compounds"/>
    <property type="evidence" value="ECO:0007669"/>
    <property type="project" value="UniProtKB-ARBA"/>
</dbReference>
<dbReference type="InterPro" id="IPR013320">
    <property type="entry name" value="ConA-like_dom_sf"/>
</dbReference>
<dbReference type="InterPro" id="IPR026444">
    <property type="entry name" value="Secre_tail"/>
</dbReference>
<dbReference type="NCBIfam" id="TIGR04183">
    <property type="entry name" value="Por_Secre_tail"/>
    <property type="match status" value="1"/>
</dbReference>
<accession>A0A1B8U4L1</accession>
<evidence type="ECO:0000313" key="5">
    <source>
        <dbReference type="Proteomes" id="UP000092612"/>
    </source>
</evidence>
<feature type="domain" description="Secretion system C-terminal sorting" evidence="3">
    <location>
        <begin position="259"/>
        <end position="333"/>
    </location>
</feature>
<dbReference type="AlphaFoldDB" id="A0A1B8U4L1"/>
<reference evidence="5" key="1">
    <citation type="submission" date="2016-02" db="EMBL/GenBank/DDBJ databases">
        <title>Paenibacillus sp. LPB0068, isolated from Crassostrea gigas.</title>
        <authorList>
            <person name="Shin S.-K."/>
            <person name="Yi H."/>
        </authorList>
    </citation>
    <scope>NUCLEOTIDE SEQUENCE [LARGE SCALE GENOMIC DNA]</scope>
    <source>
        <strain evidence="5">KCTC 23969</strain>
    </source>
</reference>
<organism evidence="4 5">
    <name type="scientific">Polaribacter reichenbachii</name>
    <dbReference type="NCBI Taxonomy" id="996801"/>
    <lineage>
        <taxon>Bacteria</taxon>
        <taxon>Pseudomonadati</taxon>
        <taxon>Bacteroidota</taxon>
        <taxon>Flavobacteriia</taxon>
        <taxon>Flavobacteriales</taxon>
        <taxon>Flavobacteriaceae</taxon>
    </lineage>
</organism>
<name>A0A1B8U4L1_9FLAO</name>
<dbReference type="RefSeq" id="WP_068358530.1">
    <property type="nucleotide sequence ID" value="NZ_CP019337.1"/>
</dbReference>
<evidence type="ECO:0000259" key="3">
    <source>
        <dbReference type="Pfam" id="PF18962"/>
    </source>
</evidence>
<evidence type="ECO:0000313" key="4">
    <source>
        <dbReference type="EMBL" id="OBY66800.1"/>
    </source>
</evidence>
<feature type="chain" id="PRO_5008615966" description="Secretion system C-terminal sorting domain-containing protein" evidence="2">
    <location>
        <begin position="22"/>
        <end position="334"/>
    </location>
</feature>
<dbReference type="OrthoDB" id="1042999at2"/>
<evidence type="ECO:0000256" key="1">
    <source>
        <dbReference type="ARBA" id="ARBA00022729"/>
    </source>
</evidence>
<dbReference type="EMBL" id="LSFL01000011">
    <property type="protein sequence ID" value="OBY66800.1"/>
    <property type="molecule type" value="Genomic_DNA"/>
</dbReference>
<sequence>MKTKLQITLFFIFLANVFTYAQTDYVLEFNGVDQRIKYETDATLDKLNGVSDYTIEVWVKPLSTEIHNRVILKRWNQFALTLYKDADKRFYFTHYSPSGNTFVNTINNVINIDEWNHLVVVCSSATNSVKLYANGVDVTLSDQVALPLASTPEAANFYVAYGGSGTYLNANIDKVRIKNTTEIITSLQTDIADADYTSDDNTVVLLNFNEGSGTATLNESSSNSGELACIATDCTQLPTWVELSNTLAVNKLNSTLFKIFPNPSFDKSFTIQTSNNELLKSMEMFSVLGKSVKKIDITEKKNKIVVNATELNNGIYFVKTVTDKGAGIKKIMIK</sequence>
<dbReference type="Gene3D" id="2.60.120.200">
    <property type="match status" value="1"/>
</dbReference>
<protein>
    <recommendedName>
        <fullName evidence="3">Secretion system C-terminal sorting domain-containing protein</fullName>
    </recommendedName>
</protein>
<dbReference type="GO" id="GO:0005975">
    <property type="term" value="P:carbohydrate metabolic process"/>
    <property type="evidence" value="ECO:0007669"/>
    <property type="project" value="UniProtKB-ARBA"/>
</dbReference>
<dbReference type="Pfam" id="PF13385">
    <property type="entry name" value="Laminin_G_3"/>
    <property type="match status" value="1"/>
</dbReference>
<gene>
    <name evidence="4" type="ORF">LPB301_05060</name>
</gene>
<comment type="caution">
    <text evidence="4">The sequence shown here is derived from an EMBL/GenBank/DDBJ whole genome shotgun (WGS) entry which is preliminary data.</text>
</comment>
<evidence type="ECO:0000256" key="2">
    <source>
        <dbReference type="SAM" id="SignalP"/>
    </source>
</evidence>
<proteinExistence type="predicted"/>